<organism evidence="1 2">
    <name type="scientific">Pseudonocardia xishanensis</name>
    <dbReference type="NCBI Taxonomy" id="630995"/>
    <lineage>
        <taxon>Bacteria</taxon>
        <taxon>Bacillati</taxon>
        <taxon>Actinomycetota</taxon>
        <taxon>Actinomycetes</taxon>
        <taxon>Pseudonocardiales</taxon>
        <taxon>Pseudonocardiaceae</taxon>
        <taxon>Pseudonocardia</taxon>
    </lineage>
</organism>
<keyword evidence="2" id="KW-1185">Reference proteome</keyword>
<comment type="caution">
    <text evidence="1">The sequence shown here is derived from an EMBL/GenBank/DDBJ whole genome shotgun (WGS) entry which is preliminary data.</text>
</comment>
<evidence type="ECO:0000313" key="1">
    <source>
        <dbReference type="EMBL" id="GAA4554786.1"/>
    </source>
</evidence>
<evidence type="ECO:0008006" key="3">
    <source>
        <dbReference type="Google" id="ProtNLM"/>
    </source>
</evidence>
<gene>
    <name evidence="1" type="ORF">GCM10023175_53540</name>
</gene>
<dbReference type="RefSeq" id="WP_345424353.1">
    <property type="nucleotide sequence ID" value="NZ_BAABGT010000086.1"/>
</dbReference>
<reference evidence="2" key="1">
    <citation type="journal article" date="2019" name="Int. J. Syst. Evol. Microbiol.">
        <title>The Global Catalogue of Microorganisms (GCM) 10K type strain sequencing project: providing services to taxonomists for standard genome sequencing and annotation.</title>
        <authorList>
            <consortium name="The Broad Institute Genomics Platform"/>
            <consortium name="The Broad Institute Genome Sequencing Center for Infectious Disease"/>
            <person name="Wu L."/>
            <person name="Ma J."/>
        </authorList>
    </citation>
    <scope>NUCLEOTIDE SEQUENCE [LARGE SCALE GENOMIC DNA]</scope>
    <source>
        <strain evidence="2">JCM 17906</strain>
    </source>
</reference>
<dbReference type="EMBL" id="BAABGT010000086">
    <property type="protein sequence ID" value="GAA4554786.1"/>
    <property type="molecule type" value="Genomic_DNA"/>
</dbReference>
<protein>
    <recommendedName>
        <fullName evidence="3">PASTA domain-containing protein</fullName>
    </recommendedName>
</protein>
<dbReference type="Proteomes" id="UP001501598">
    <property type="component" value="Unassembled WGS sequence"/>
</dbReference>
<evidence type="ECO:0000313" key="2">
    <source>
        <dbReference type="Proteomes" id="UP001501598"/>
    </source>
</evidence>
<proteinExistence type="predicted"/>
<name>A0ABP8RZA5_9PSEU</name>
<sequence length="118" mass="11929">MITRALATTPDCRNGNCPTVWGPFGGSVIVQGYAVRPGTVAVPAEILERAAQALRAEGHGIPAQRGAGAVTRVGLNFEVTGDPTTPGVLALTFPPGEAGVELPGAVIVRDALATEEAA</sequence>
<accession>A0ABP8RZA5</accession>